<protein>
    <recommendedName>
        <fullName evidence="3">Toxin</fullName>
    </recommendedName>
</protein>
<evidence type="ECO:0000256" key="2">
    <source>
        <dbReference type="ARBA" id="ARBA00022649"/>
    </source>
</evidence>
<dbReference type="InterPro" id="IPR028344">
    <property type="entry name" value="ParE1/4"/>
</dbReference>
<dbReference type="PANTHER" id="PTHR33755">
    <property type="entry name" value="TOXIN PARE1-RELATED"/>
    <property type="match status" value="1"/>
</dbReference>
<dbReference type="Gene3D" id="3.30.2310.20">
    <property type="entry name" value="RelE-like"/>
    <property type="match status" value="1"/>
</dbReference>
<accession>A0A5J5GB68</accession>
<dbReference type="RefSeq" id="WP_150446843.1">
    <property type="nucleotide sequence ID" value="NZ_VYQE01000008.1"/>
</dbReference>
<comment type="caution">
    <text evidence="4">The sequence shown here is derived from an EMBL/GenBank/DDBJ whole genome shotgun (WGS) entry which is preliminary data.</text>
</comment>
<evidence type="ECO:0000313" key="5">
    <source>
        <dbReference type="Proteomes" id="UP000326554"/>
    </source>
</evidence>
<dbReference type="PIRSF" id="PIRSF029218">
    <property type="entry name" value="ParE"/>
    <property type="match status" value="1"/>
</dbReference>
<dbReference type="InterPro" id="IPR051803">
    <property type="entry name" value="TA_system_RelE-like_toxin"/>
</dbReference>
<keyword evidence="2" id="KW-1277">Toxin-antitoxin system</keyword>
<dbReference type="InterPro" id="IPR007712">
    <property type="entry name" value="RelE/ParE_toxin"/>
</dbReference>
<dbReference type="Proteomes" id="UP000326554">
    <property type="component" value="Unassembled WGS sequence"/>
</dbReference>
<evidence type="ECO:0000313" key="4">
    <source>
        <dbReference type="EMBL" id="KAA9005062.1"/>
    </source>
</evidence>
<evidence type="ECO:0000256" key="1">
    <source>
        <dbReference type="ARBA" id="ARBA00006226"/>
    </source>
</evidence>
<dbReference type="EMBL" id="VYQE01000008">
    <property type="protein sequence ID" value="KAA9005062.1"/>
    <property type="molecule type" value="Genomic_DNA"/>
</dbReference>
<dbReference type="Pfam" id="PF05016">
    <property type="entry name" value="ParE_toxin"/>
    <property type="match status" value="1"/>
</dbReference>
<dbReference type="InterPro" id="IPR035093">
    <property type="entry name" value="RelE/ParE_toxin_dom_sf"/>
</dbReference>
<evidence type="ECO:0000256" key="3">
    <source>
        <dbReference type="PIRNR" id="PIRNR029218"/>
    </source>
</evidence>
<sequence length="106" mass="12027">MAARSLDGYRLRPLAEQDLEEIWLYSAGEWGPEQAEAYLEGLFAAFELLSAMPDIARERLEFVPPVRIHPSAQHLIIYQVTGNHLDVLRILGGQQNWRALLDIIDG</sequence>
<comment type="similarity">
    <text evidence="1 3">Belongs to the RelE toxin family.</text>
</comment>
<keyword evidence="5" id="KW-1185">Reference proteome</keyword>
<name>A0A5J5GB68_9RHOB</name>
<gene>
    <name evidence="4" type="ORF">F3S47_18715</name>
</gene>
<reference evidence="4 5" key="1">
    <citation type="submission" date="2019-09" db="EMBL/GenBank/DDBJ databases">
        <authorList>
            <person name="Park J.-S."/>
            <person name="Choi H.-J."/>
        </authorList>
    </citation>
    <scope>NUCLEOTIDE SEQUENCE [LARGE SCALE GENOMIC DNA]</scope>
    <source>
        <strain evidence="4 5">176SS1-4</strain>
    </source>
</reference>
<dbReference type="PANTHER" id="PTHR33755:SF9">
    <property type="entry name" value="TOXIN PARE1"/>
    <property type="match status" value="1"/>
</dbReference>
<dbReference type="AlphaFoldDB" id="A0A5J5GB68"/>
<organism evidence="4 5">
    <name type="scientific">Histidinibacterium aquaticum</name>
    <dbReference type="NCBI Taxonomy" id="2613962"/>
    <lineage>
        <taxon>Bacteria</taxon>
        <taxon>Pseudomonadati</taxon>
        <taxon>Pseudomonadota</taxon>
        <taxon>Alphaproteobacteria</taxon>
        <taxon>Rhodobacterales</taxon>
        <taxon>Paracoccaceae</taxon>
        <taxon>Histidinibacterium</taxon>
    </lineage>
</organism>
<proteinExistence type="inferred from homology"/>